<dbReference type="InterPro" id="IPR039859">
    <property type="entry name" value="PFA4/ZDH16/20/ERF2-like"/>
</dbReference>
<keyword evidence="4 8" id="KW-0812">Transmembrane</keyword>
<dbReference type="EC" id="2.3.1.225" evidence="8"/>
<comment type="caution">
    <text evidence="10">The sequence shown here is derived from an EMBL/GenBank/DDBJ whole genome shotgun (WGS) entry which is preliminary data.</text>
</comment>
<dbReference type="AlphaFoldDB" id="A0A540MLZ4"/>
<feature type="transmembrane region" description="Helical" evidence="8">
    <location>
        <begin position="75"/>
        <end position="101"/>
    </location>
</feature>
<feature type="transmembrane region" description="Helical" evidence="8">
    <location>
        <begin position="190"/>
        <end position="211"/>
    </location>
</feature>
<evidence type="ECO:0000313" key="10">
    <source>
        <dbReference type="EMBL" id="TQD99807.1"/>
    </source>
</evidence>
<evidence type="ECO:0000259" key="9">
    <source>
        <dbReference type="Pfam" id="PF01529"/>
    </source>
</evidence>
<keyword evidence="7 8" id="KW-0012">Acyltransferase</keyword>
<dbReference type="Pfam" id="PF01529">
    <property type="entry name" value="DHHC"/>
    <property type="match status" value="1"/>
</dbReference>
<reference evidence="10 11" key="1">
    <citation type="journal article" date="2019" name="G3 (Bethesda)">
        <title>Sequencing of a Wild Apple (Malus baccata) Genome Unravels the Differences Between Cultivated and Wild Apple Species Regarding Disease Resistance and Cold Tolerance.</title>
        <authorList>
            <person name="Chen X."/>
        </authorList>
    </citation>
    <scope>NUCLEOTIDE SEQUENCE [LARGE SCALE GENOMIC DNA]</scope>
    <source>
        <strain evidence="11">cv. Shandingzi</strain>
        <tissue evidence="10">Leaves</tissue>
    </source>
</reference>
<comment type="similarity">
    <text evidence="2 8">Belongs to the DHHC palmitoyltransferase family.</text>
</comment>
<comment type="domain">
    <text evidence="8">The DHHC domain is required for palmitoyltransferase activity.</text>
</comment>
<organism evidence="10 11">
    <name type="scientific">Malus baccata</name>
    <name type="common">Siberian crab apple</name>
    <name type="synonym">Pyrus baccata</name>
    <dbReference type="NCBI Taxonomy" id="106549"/>
    <lineage>
        <taxon>Eukaryota</taxon>
        <taxon>Viridiplantae</taxon>
        <taxon>Streptophyta</taxon>
        <taxon>Embryophyta</taxon>
        <taxon>Tracheophyta</taxon>
        <taxon>Spermatophyta</taxon>
        <taxon>Magnoliopsida</taxon>
        <taxon>eudicotyledons</taxon>
        <taxon>Gunneridae</taxon>
        <taxon>Pentapetalae</taxon>
        <taxon>rosids</taxon>
        <taxon>fabids</taxon>
        <taxon>Rosales</taxon>
        <taxon>Rosaceae</taxon>
        <taxon>Amygdaloideae</taxon>
        <taxon>Maleae</taxon>
        <taxon>Malus</taxon>
    </lineage>
</organism>
<dbReference type="InterPro" id="IPR001594">
    <property type="entry name" value="Palmitoyltrfase_DHHC"/>
</dbReference>
<sequence>MQILLVEALAGSLLSQYPVHVYAICDMYVLVPRIIRFGISLHFACTFVDIPRGGVWALFPVLFDISYFHGIFHSIITLMLSVATVYTFSSASFACAGTPPYRVWGSYPAIGNCVGASNHQHFIAFLISVVTSMFYISIMAMYVGYHIWPSITYESEDHLHAVDSDSATTAIRGIINGFLRSAVLISPRGLILIYLFVSSVSLEIGLGILLWQQLSFIYEGKTYLSHLSSQGSDEVGEKDCQNLVRFLAFPYPLSRYLPLCSLSRVLPSFQKKTHRHKK</sequence>
<evidence type="ECO:0000256" key="3">
    <source>
        <dbReference type="ARBA" id="ARBA00022679"/>
    </source>
</evidence>
<feature type="transmembrane region" description="Helical" evidence="8">
    <location>
        <begin position="39"/>
        <end position="63"/>
    </location>
</feature>
<evidence type="ECO:0000256" key="6">
    <source>
        <dbReference type="ARBA" id="ARBA00023136"/>
    </source>
</evidence>
<comment type="catalytic activity">
    <reaction evidence="8">
        <text>L-cysteinyl-[protein] + hexadecanoyl-CoA = S-hexadecanoyl-L-cysteinyl-[protein] + CoA</text>
        <dbReference type="Rhea" id="RHEA:36683"/>
        <dbReference type="Rhea" id="RHEA-COMP:10131"/>
        <dbReference type="Rhea" id="RHEA-COMP:11032"/>
        <dbReference type="ChEBI" id="CHEBI:29950"/>
        <dbReference type="ChEBI" id="CHEBI:57287"/>
        <dbReference type="ChEBI" id="CHEBI:57379"/>
        <dbReference type="ChEBI" id="CHEBI:74151"/>
        <dbReference type="EC" id="2.3.1.225"/>
    </reaction>
</comment>
<evidence type="ECO:0000256" key="1">
    <source>
        <dbReference type="ARBA" id="ARBA00004127"/>
    </source>
</evidence>
<proteinExistence type="inferred from homology"/>
<feature type="domain" description="Palmitoyltransferase DHHC" evidence="9">
    <location>
        <begin position="108"/>
        <end position="227"/>
    </location>
</feature>
<gene>
    <name evidence="10" type="ORF">C1H46_014545</name>
</gene>
<protein>
    <recommendedName>
        <fullName evidence="8">S-acyltransferase</fullName>
        <ecNumber evidence="8">2.3.1.225</ecNumber>
    </recommendedName>
    <alternativeName>
        <fullName evidence="8">Palmitoyltransferase</fullName>
    </alternativeName>
</protein>
<dbReference type="STRING" id="106549.A0A540MLZ4"/>
<dbReference type="GO" id="GO:0019706">
    <property type="term" value="F:protein-cysteine S-palmitoyltransferase activity"/>
    <property type="evidence" value="ECO:0007669"/>
    <property type="project" value="UniProtKB-EC"/>
</dbReference>
<name>A0A540MLZ4_MALBA</name>
<evidence type="ECO:0000256" key="8">
    <source>
        <dbReference type="RuleBase" id="RU079119"/>
    </source>
</evidence>
<comment type="subcellular location">
    <subcellularLocation>
        <location evidence="1">Endomembrane system</location>
        <topology evidence="1">Multi-pass membrane protein</topology>
    </subcellularLocation>
</comment>
<keyword evidence="3 8" id="KW-0808">Transferase</keyword>
<evidence type="ECO:0000313" key="11">
    <source>
        <dbReference type="Proteomes" id="UP000315295"/>
    </source>
</evidence>
<evidence type="ECO:0000256" key="2">
    <source>
        <dbReference type="ARBA" id="ARBA00008574"/>
    </source>
</evidence>
<keyword evidence="5 8" id="KW-1133">Transmembrane helix</keyword>
<dbReference type="Proteomes" id="UP000315295">
    <property type="component" value="Unassembled WGS sequence"/>
</dbReference>
<keyword evidence="11" id="KW-1185">Reference proteome</keyword>
<dbReference type="PANTHER" id="PTHR12246">
    <property type="entry name" value="PALMITOYLTRANSFERASE ZDHHC16"/>
    <property type="match status" value="1"/>
</dbReference>
<dbReference type="EMBL" id="VIEB01000227">
    <property type="protein sequence ID" value="TQD99807.1"/>
    <property type="molecule type" value="Genomic_DNA"/>
</dbReference>
<accession>A0A540MLZ4</accession>
<evidence type="ECO:0000256" key="7">
    <source>
        <dbReference type="ARBA" id="ARBA00023315"/>
    </source>
</evidence>
<evidence type="ECO:0000256" key="5">
    <source>
        <dbReference type="ARBA" id="ARBA00022989"/>
    </source>
</evidence>
<dbReference type="GO" id="GO:0012505">
    <property type="term" value="C:endomembrane system"/>
    <property type="evidence" value="ECO:0007669"/>
    <property type="project" value="UniProtKB-SubCell"/>
</dbReference>
<evidence type="ECO:0000256" key="4">
    <source>
        <dbReference type="ARBA" id="ARBA00022692"/>
    </source>
</evidence>
<keyword evidence="6 8" id="KW-0472">Membrane</keyword>
<feature type="transmembrane region" description="Helical" evidence="8">
    <location>
        <begin position="121"/>
        <end position="145"/>
    </location>
</feature>